<proteinExistence type="predicted"/>
<dbReference type="PANTHER" id="PTHR46647:SF1">
    <property type="entry name" value="RAB9 EFFECTOR PROTEIN WITH KELCH MOTIFS"/>
    <property type="match status" value="1"/>
</dbReference>
<keyword evidence="2" id="KW-0677">Repeat</keyword>
<dbReference type="Pfam" id="PF24681">
    <property type="entry name" value="Kelch_KLHDC2_KLHL20_DRC7"/>
    <property type="match status" value="1"/>
</dbReference>
<sequence length="287" mass="31218">MLQTQRDGAVTAGTQSDWMCLKSEKIPSARVGHTCTYVPSNEPNDNGRIYLIGGASHDGVCSDVHVLDLTSLVWTPQLSTGFVARYEHTAFYTASHPTKIFVFAGANESGNSVPLQIFEINEQKWYTAKTEGPSPPIRTFHNGATSSDWLVVFGGGNLGTNPVQDDKVYMFNAAHSKWKILETKGLAPELRLGHAMLIIKDLLYLHGGMVGTSLFDDLFTLNLDSGVWSNPTTNGNVPSARAGHVMFSNHDSESIYIFGGMTMNGASNELFKLNIGKDNKNNGMVGD</sequence>
<evidence type="ECO:0000313" key="7">
    <source>
        <dbReference type="Proteomes" id="UP000015101"/>
    </source>
</evidence>
<organism evidence="6 7">
    <name type="scientific">Helobdella robusta</name>
    <name type="common">Californian leech</name>
    <dbReference type="NCBI Taxonomy" id="6412"/>
    <lineage>
        <taxon>Eukaryota</taxon>
        <taxon>Metazoa</taxon>
        <taxon>Spiralia</taxon>
        <taxon>Lophotrochozoa</taxon>
        <taxon>Annelida</taxon>
        <taxon>Clitellata</taxon>
        <taxon>Hirudinea</taxon>
        <taxon>Rhynchobdellida</taxon>
        <taxon>Glossiphoniidae</taxon>
        <taxon>Helobdella</taxon>
    </lineage>
</organism>
<accession>T1EY44</accession>
<protein>
    <recommendedName>
        <fullName evidence="4">Rab9 effector protein with kelch motifs</fullName>
    </recommendedName>
</protein>
<dbReference type="HOGENOM" id="CLU_045313_0_0_1"/>
<evidence type="ECO:0000256" key="2">
    <source>
        <dbReference type="ARBA" id="ARBA00022737"/>
    </source>
</evidence>
<evidence type="ECO:0000313" key="6">
    <source>
        <dbReference type="EnsemblMetazoa" id="HelroP166424"/>
    </source>
</evidence>
<dbReference type="OMA" id="CTPGSIW"/>
<dbReference type="RefSeq" id="XP_009031601.1">
    <property type="nucleotide sequence ID" value="XM_009033353.1"/>
</dbReference>
<dbReference type="GeneID" id="20201494"/>
<reference evidence="6" key="3">
    <citation type="submission" date="2015-06" db="UniProtKB">
        <authorList>
            <consortium name="EnsemblMetazoa"/>
        </authorList>
    </citation>
    <scope>IDENTIFICATION</scope>
</reference>
<evidence type="ECO:0000313" key="5">
    <source>
        <dbReference type="EMBL" id="ESN90721.1"/>
    </source>
</evidence>
<dbReference type="InterPro" id="IPR015915">
    <property type="entry name" value="Kelch-typ_b-propeller"/>
</dbReference>
<keyword evidence="7" id="KW-1185">Reference proteome</keyword>
<evidence type="ECO:0000256" key="1">
    <source>
        <dbReference type="ARBA" id="ARBA00022441"/>
    </source>
</evidence>
<dbReference type="Proteomes" id="UP000015101">
    <property type="component" value="Unassembled WGS sequence"/>
</dbReference>
<dbReference type="CTD" id="20201494"/>
<reference evidence="7" key="1">
    <citation type="submission" date="2012-12" db="EMBL/GenBank/DDBJ databases">
        <authorList>
            <person name="Hellsten U."/>
            <person name="Grimwood J."/>
            <person name="Chapman J.A."/>
            <person name="Shapiro H."/>
            <person name="Aerts A."/>
            <person name="Otillar R.P."/>
            <person name="Terry A.Y."/>
            <person name="Boore J.L."/>
            <person name="Simakov O."/>
            <person name="Marletaz F."/>
            <person name="Cho S.-J."/>
            <person name="Edsinger-Gonzales E."/>
            <person name="Havlak P."/>
            <person name="Kuo D.-H."/>
            <person name="Larsson T."/>
            <person name="Lv J."/>
            <person name="Arendt D."/>
            <person name="Savage R."/>
            <person name="Osoegawa K."/>
            <person name="de Jong P."/>
            <person name="Lindberg D.R."/>
            <person name="Seaver E.C."/>
            <person name="Weisblat D.A."/>
            <person name="Putnam N.H."/>
            <person name="Grigoriev I.V."/>
            <person name="Rokhsar D.S."/>
        </authorList>
    </citation>
    <scope>NUCLEOTIDE SEQUENCE</scope>
</reference>
<evidence type="ECO:0000256" key="3">
    <source>
        <dbReference type="ARBA" id="ARBA00037224"/>
    </source>
</evidence>
<dbReference type="KEGG" id="hro:HELRODRAFT_166424"/>
<gene>
    <name evidence="6" type="primary">20201494</name>
    <name evidence="5" type="ORF">HELRODRAFT_166424</name>
</gene>
<dbReference type="InterPro" id="IPR052124">
    <property type="entry name" value="Rab9_kelch_effector"/>
</dbReference>
<dbReference type="eggNOG" id="KOG0379">
    <property type="taxonomic scope" value="Eukaryota"/>
</dbReference>
<dbReference type="EMBL" id="AMQM01002372">
    <property type="status" value="NOT_ANNOTATED_CDS"/>
    <property type="molecule type" value="Genomic_DNA"/>
</dbReference>
<name>T1EY44_HELRO</name>
<dbReference type="SUPFAM" id="SSF117281">
    <property type="entry name" value="Kelch motif"/>
    <property type="match status" value="1"/>
</dbReference>
<dbReference type="OrthoDB" id="10251809at2759"/>
<evidence type="ECO:0000256" key="4">
    <source>
        <dbReference type="ARBA" id="ARBA00039295"/>
    </source>
</evidence>
<comment type="function">
    <text evidence="3">Rab9 effector required for endosome to trans-Golgi network (TGN) transport.</text>
</comment>
<dbReference type="InParanoid" id="T1EY44"/>
<dbReference type="AlphaFoldDB" id="T1EY44"/>
<keyword evidence="1" id="KW-0880">Kelch repeat</keyword>
<dbReference type="EMBL" id="KB097753">
    <property type="protein sequence ID" value="ESN90721.1"/>
    <property type="molecule type" value="Genomic_DNA"/>
</dbReference>
<reference evidence="5 7" key="2">
    <citation type="journal article" date="2013" name="Nature">
        <title>Insights into bilaterian evolution from three spiralian genomes.</title>
        <authorList>
            <person name="Simakov O."/>
            <person name="Marletaz F."/>
            <person name="Cho S.J."/>
            <person name="Edsinger-Gonzales E."/>
            <person name="Havlak P."/>
            <person name="Hellsten U."/>
            <person name="Kuo D.H."/>
            <person name="Larsson T."/>
            <person name="Lv J."/>
            <person name="Arendt D."/>
            <person name="Savage R."/>
            <person name="Osoegawa K."/>
            <person name="de Jong P."/>
            <person name="Grimwood J."/>
            <person name="Chapman J.A."/>
            <person name="Shapiro H."/>
            <person name="Aerts A."/>
            <person name="Otillar R.P."/>
            <person name="Terry A.Y."/>
            <person name="Boore J.L."/>
            <person name="Grigoriev I.V."/>
            <person name="Lindberg D.R."/>
            <person name="Seaver E.C."/>
            <person name="Weisblat D.A."/>
            <person name="Putnam N.H."/>
            <person name="Rokhsar D.S."/>
        </authorList>
    </citation>
    <scope>NUCLEOTIDE SEQUENCE</scope>
</reference>
<dbReference type="STRING" id="6412.T1EY44"/>
<dbReference type="Gene3D" id="2.120.10.80">
    <property type="entry name" value="Kelch-type beta propeller"/>
    <property type="match status" value="2"/>
</dbReference>
<dbReference type="PANTHER" id="PTHR46647">
    <property type="entry name" value="RAB9 EFFECTOR PROTEIN WITH KELCH MOTIFS"/>
    <property type="match status" value="1"/>
</dbReference>
<dbReference type="EnsemblMetazoa" id="HelroT166424">
    <property type="protein sequence ID" value="HelroP166424"/>
    <property type="gene ID" value="HelroG166424"/>
</dbReference>